<dbReference type="InterPro" id="IPR014710">
    <property type="entry name" value="RmlC-like_jellyroll"/>
</dbReference>
<evidence type="ECO:0000256" key="1">
    <source>
        <dbReference type="ARBA" id="ARBA00008416"/>
    </source>
</evidence>
<evidence type="ECO:0000313" key="6">
    <source>
        <dbReference type="Proteomes" id="UP001501079"/>
    </source>
</evidence>
<dbReference type="InterPro" id="IPR003829">
    <property type="entry name" value="Pirin_N_dom"/>
</dbReference>
<dbReference type="CDD" id="cd02909">
    <property type="entry name" value="cupin_pirin_N"/>
    <property type="match status" value="1"/>
</dbReference>
<gene>
    <name evidence="5" type="ORF">GCM10022287_28370</name>
</gene>
<sequence length="337" mass="36309">MSNLELDPAETVDECRAAGESAAPMVVLEPREVPLGGPRAMTVHRTLPQRRRSTIGAWCFLDHYGPDDVSATGGMSVPPHPHIGLQTVSWLFRGEIRHRDSVGSDALVRPGELNLMTAGHGISHTEYSTPETTVLHGVQLWLMLPDATRDRAPSFEHTEPVPFSLPADAGAVVRAHVFVGALPGFPGHAAVTDVHSPLVGAQLELPAGASLELALDAGFEHGILVDQGGVDVDGAPLRERELGYLEPGRSHVRLQATDATRILLLGGAPLNEPIVMWWNFVGRTHDDIVRARADWQEQAIEGPRSPDGRFGYVPVSQGEAALPAPVLPTVRLKPREQ</sequence>
<proteinExistence type="inferred from homology"/>
<dbReference type="SUPFAM" id="SSF51182">
    <property type="entry name" value="RmlC-like cupins"/>
    <property type="match status" value="1"/>
</dbReference>
<dbReference type="PANTHER" id="PTHR13903:SF8">
    <property type="entry name" value="PIRIN"/>
    <property type="match status" value="1"/>
</dbReference>
<feature type="domain" description="Pirin N-terminal" evidence="3">
    <location>
        <begin position="43"/>
        <end position="142"/>
    </location>
</feature>
<comment type="caution">
    <text evidence="5">The sequence shown here is derived from an EMBL/GenBank/DDBJ whole genome shotgun (WGS) entry which is preliminary data.</text>
</comment>
<dbReference type="InterPro" id="IPR012093">
    <property type="entry name" value="Pirin"/>
</dbReference>
<evidence type="ECO:0000313" key="5">
    <source>
        <dbReference type="EMBL" id="GAA4178269.1"/>
    </source>
</evidence>
<comment type="similarity">
    <text evidence="1 2">Belongs to the pirin family.</text>
</comment>
<dbReference type="Pfam" id="PF02678">
    <property type="entry name" value="Pirin"/>
    <property type="match status" value="1"/>
</dbReference>
<name>A0ABP8A5D2_9MICO</name>
<evidence type="ECO:0000259" key="3">
    <source>
        <dbReference type="Pfam" id="PF02678"/>
    </source>
</evidence>
<evidence type="ECO:0000259" key="4">
    <source>
        <dbReference type="Pfam" id="PF05726"/>
    </source>
</evidence>
<dbReference type="EMBL" id="BAABBW010000004">
    <property type="protein sequence ID" value="GAA4178269.1"/>
    <property type="molecule type" value="Genomic_DNA"/>
</dbReference>
<dbReference type="Gene3D" id="2.60.120.10">
    <property type="entry name" value="Jelly Rolls"/>
    <property type="match status" value="1"/>
</dbReference>
<dbReference type="InterPro" id="IPR011051">
    <property type="entry name" value="RmlC_Cupin_sf"/>
</dbReference>
<organism evidence="5 6">
    <name type="scientific">Gryllotalpicola koreensis</name>
    <dbReference type="NCBI Taxonomy" id="993086"/>
    <lineage>
        <taxon>Bacteria</taxon>
        <taxon>Bacillati</taxon>
        <taxon>Actinomycetota</taxon>
        <taxon>Actinomycetes</taxon>
        <taxon>Micrococcales</taxon>
        <taxon>Microbacteriaceae</taxon>
        <taxon>Gryllotalpicola</taxon>
    </lineage>
</organism>
<dbReference type="RefSeq" id="WP_344755532.1">
    <property type="nucleotide sequence ID" value="NZ_BAABBW010000004.1"/>
</dbReference>
<reference evidence="6" key="1">
    <citation type="journal article" date="2019" name="Int. J. Syst. Evol. Microbiol.">
        <title>The Global Catalogue of Microorganisms (GCM) 10K type strain sequencing project: providing services to taxonomists for standard genome sequencing and annotation.</title>
        <authorList>
            <consortium name="The Broad Institute Genomics Platform"/>
            <consortium name="The Broad Institute Genome Sequencing Center for Infectious Disease"/>
            <person name="Wu L."/>
            <person name="Ma J."/>
        </authorList>
    </citation>
    <scope>NUCLEOTIDE SEQUENCE [LARGE SCALE GENOMIC DNA]</scope>
    <source>
        <strain evidence="6">JCM 17591</strain>
    </source>
</reference>
<dbReference type="PIRSF" id="PIRSF006232">
    <property type="entry name" value="Pirin"/>
    <property type="match status" value="1"/>
</dbReference>
<dbReference type="Proteomes" id="UP001501079">
    <property type="component" value="Unassembled WGS sequence"/>
</dbReference>
<dbReference type="Pfam" id="PF05726">
    <property type="entry name" value="Pirin_C"/>
    <property type="match status" value="1"/>
</dbReference>
<keyword evidence="6" id="KW-1185">Reference proteome</keyword>
<dbReference type="PANTHER" id="PTHR13903">
    <property type="entry name" value="PIRIN-RELATED"/>
    <property type="match status" value="1"/>
</dbReference>
<accession>A0ABP8A5D2</accession>
<protein>
    <submittedName>
        <fullName evidence="5">Pirin family protein</fullName>
    </submittedName>
</protein>
<evidence type="ECO:0000256" key="2">
    <source>
        <dbReference type="RuleBase" id="RU003457"/>
    </source>
</evidence>
<feature type="domain" description="Pirin C-terminal" evidence="4">
    <location>
        <begin position="202"/>
        <end position="298"/>
    </location>
</feature>
<dbReference type="InterPro" id="IPR008778">
    <property type="entry name" value="Pirin_C_dom"/>
</dbReference>